<dbReference type="PROSITE" id="PS52039">
    <property type="entry name" value="TOPO_IA_2"/>
    <property type="match status" value="1"/>
</dbReference>
<gene>
    <name evidence="4" type="ORF">ECPE_LOCUS16906</name>
</gene>
<dbReference type="Pfam" id="PF01131">
    <property type="entry name" value="Topoisom_bac"/>
    <property type="match status" value="1"/>
</dbReference>
<dbReference type="Proteomes" id="UP000272942">
    <property type="component" value="Unassembled WGS sequence"/>
</dbReference>
<dbReference type="GO" id="GO:0006281">
    <property type="term" value="P:DNA repair"/>
    <property type="evidence" value="ECO:0007669"/>
    <property type="project" value="TreeGrafter"/>
</dbReference>
<keyword evidence="1 2" id="KW-0413">Isomerase</keyword>
<sequence length="69" mass="7673">MMERHGIGTDATHADHIETIKQRLYVGMEQAKFLVPGQLGMGLVDGYDTMGLEMSKPNLRAELEADLKL</sequence>
<dbReference type="GO" id="GO:0003917">
    <property type="term" value="F:DNA topoisomerase type I (single strand cut, ATP-independent) activity"/>
    <property type="evidence" value="ECO:0007669"/>
    <property type="project" value="UniProtKB-EC"/>
</dbReference>
<reference evidence="4 5" key="1">
    <citation type="submission" date="2018-11" db="EMBL/GenBank/DDBJ databases">
        <authorList>
            <consortium name="Pathogen Informatics"/>
        </authorList>
    </citation>
    <scope>NUCLEOTIDE SEQUENCE [LARGE SCALE GENOMIC DNA]</scope>
    <source>
        <strain evidence="4 5">Egypt</strain>
    </source>
</reference>
<dbReference type="InterPro" id="IPR013824">
    <property type="entry name" value="Topo_IA_cen_sub1"/>
</dbReference>
<dbReference type="InterPro" id="IPR000380">
    <property type="entry name" value="Topo_IA"/>
</dbReference>
<comment type="catalytic activity">
    <reaction evidence="2">
        <text>ATP-independent breakage of single-stranded DNA, followed by passage and rejoining.</text>
        <dbReference type="EC" id="5.6.2.1"/>
    </reaction>
</comment>
<evidence type="ECO:0000313" key="4">
    <source>
        <dbReference type="EMBL" id="VDP94180.1"/>
    </source>
</evidence>
<dbReference type="AlphaFoldDB" id="A0A3P8HTS3"/>
<evidence type="ECO:0000256" key="2">
    <source>
        <dbReference type="RuleBase" id="RU362092"/>
    </source>
</evidence>
<dbReference type="InterPro" id="IPR023405">
    <property type="entry name" value="Topo_IA_core_domain"/>
</dbReference>
<proteinExistence type="inferred from homology"/>
<evidence type="ECO:0000313" key="5">
    <source>
        <dbReference type="Proteomes" id="UP000272942"/>
    </source>
</evidence>
<dbReference type="SUPFAM" id="SSF56712">
    <property type="entry name" value="Prokaryotic type I DNA topoisomerase"/>
    <property type="match status" value="1"/>
</dbReference>
<dbReference type="EMBL" id="UZAN01066478">
    <property type="protein sequence ID" value="VDP94180.1"/>
    <property type="molecule type" value="Genomic_DNA"/>
</dbReference>
<dbReference type="GO" id="GO:0006265">
    <property type="term" value="P:DNA topological change"/>
    <property type="evidence" value="ECO:0007669"/>
    <property type="project" value="InterPro"/>
</dbReference>
<protein>
    <recommendedName>
        <fullName evidence="2">DNA topoisomerase</fullName>
        <ecNumber evidence="2">5.6.2.1</ecNumber>
    </recommendedName>
</protein>
<evidence type="ECO:0000259" key="3">
    <source>
        <dbReference type="PROSITE" id="PS52039"/>
    </source>
</evidence>
<dbReference type="PANTHER" id="PTHR11390:SF21">
    <property type="entry name" value="DNA TOPOISOMERASE 3-ALPHA"/>
    <property type="match status" value="1"/>
</dbReference>
<comment type="similarity">
    <text evidence="2">Belongs to the type IA topoisomerase family.</text>
</comment>
<accession>A0A3P8HTS3</accession>
<evidence type="ECO:0000256" key="1">
    <source>
        <dbReference type="ARBA" id="ARBA00023235"/>
    </source>
</evidence>
<keyword evidence="2" id="KW-0799">Topoisomerase</keyword>
<keyword evidence="2" id="KW-0238">DNA-binding</keyword>
<dbReference type="InterPro" id="IPR013497">
    <property type="entry name" value="Topo_IA_cen"/>
</dbReference>
<keyword evidence="5" id="KW-1185">Reference proteome</keyword>
<dbReference type="GO" id="GO:0006310">
    <property type="term" value="P:DNA recombination"/>
    <property type="evidence" value="ECO:0007669"/>
    <property type="project" value="TreeGrafter"/>
</dbReference>
<dbReference type="PANTHER" id="PTHR11390">
    <property type="entry name" value="PROKARYOTIC DNA TOPOISOMERASE"/>
    <property type="match status" value="1"/>
</dbReference>
<dbReference type="OrthoDB" id="430051at2759"/>
<organism evidence="4 5">
    <name type="scientific">Echinostoma caproni</name>
    <dbReference type="NCBI Taxonomy" id="27848"/>
    <lineage>
        <taxon>Eukaryota</taxon>
        <taxon>Metazoa</taxon>
        <taxon>Spiralia</taxon>
        <taxon>Lophotrochozoa</taxon>
        <taxon>Platyhelminthes</taxon>
        <taxon>Trematoda</taxon>
        <taxon>Digenea</taxon>
        <taxon>Plagiorchiida</taxon>
        <taxon>Echinostomata</taxon>
        <taxon>Echinostomatoidea</taxon>
        <taxon>Echinostomatidae</taxon>
        <taxon>Echinostoma</taxon>
    </lineage>
</organism>
<name>A0A3P8HTS3_9TREM</name>
<feature type="domain" description="Topo IA-type catalytic" evidence="3">
    <location>
        <begin position="1"/>
        <end position="69"/>
    </location>
</feature>
<comment type="function">
    <text evidence="2">Introduces a single-strand break via transesterification at a target site in duplex DNA. Releases the supercoiling and torsional tension of DNA introduced during the DNA replication and transcription by transiently cleaving and rejoining one strand of the DNA duplex. The scissile phosphodiester is attacked by the catalytic tyrosine of the enzyme, resulting in the formation of a DNA-(5'-phosphotyrosyl)-enzyme intermediate and the expulsion of a 3'-OH DNA strand.</text>
</comment>
<dbReference type="GO" id="GO:0005634">
    <property type="term" value="C:nucleus"/>
    <property type="evidence" value="ECO:0007669"/>
    <property type="project" value="TreeGrafter"/>
</dbReference>
<dbReference type="Gene3D" id="1.10.460.10">
    <property type="entry name" value="Topoisomerase I, domain 2"/>
    <property type="match status" value="1"/>
</dbReference>
<dbReference type="EC" id="5.6.2.1" evidence="2"/>
<dbReference type="GO" id="GO:0031422">
    <property type="term" value="C:RecQ family helicase-topoisomerase III complex"/>
    <property type="evidence" value="ECO:0007669"/>
    <property type="project" value="TreeGrafter"/>
</dbReference>
<dbReference type="GO" id="GO:0003677">
    <property type="term" value="F:DNA binding"/>
    <property type="evidence" value="ECO:0007669"/>
    <property type="project" value="UniProtKB-KW"/>
</dbReference>